<proteinExistence type="predicted"/>
<dbReference type="Proteomes" id="UP001064048">
    <property type="component" value="Chromosome 20"/>
</dbReference>
<accession>A0ACC0KNV9</accession>
<comment type="caution">
    <text evidence="1">The sequence shown here is derived from an EMBL/GenBank/DDBJ whole genome shotgun (WGS) entry which is preliminary data.</text>
</comment>
<gene>
    <name evidence="1" type="ORF">MSG28_011965</name>
</gene>
<keyword evidence="2" id="KW-1185">Reference proteome</keyword>
<sequence length="256" mass="29151">MTNSWPVLIVYLFVCLQCSLQLLPLPDFIHPCSELSDECFTQATLDALPGIVKGIPEANVPTLDPLYLDKNISMKLPGNVKMTFHNGKLIGLGTCVPLKVSSRRETRKFIFDIRCNFTIKGHYSIQGRILLFNLDTDGDAKIKIWNQRIRLEVLEKVVLNEKGEGHYKINSYKYKADYGTDLKLNLTNLFRGSPEISANILAVLNQNSQLVAQEFGAPILEYAIDYAMNVTQRFFSAYTYQQISHIDVTEEFFEKE</sequence>
<dbReference type="EMBL" id="CM046120">
    <property type="protein sequence ID" value="KAI8437731.1"/>
    <property type="molecule type" value="Genomic_DNA"/>
</dbReference>
<name>A0ACC0KNV9_CHOFU</name>
<evidence type="ECO:0000313" key="1">
    <source>
        <dbReference type="EMBL" id="KAI8437731.1"/>
    </source>
</evidence>
<organism evidence="1 2">
    <name type="scientific">Choristoneura fumiferana</name>
    <name type="common">Spruce budworm moth</name>
    <name type="synonym">Archips fumiferana</name>
    <dbReference type="NCBI Taxonomy" id="7141"/>
    <lineage>
        <taxon>Eukaryota</taxon>
        <taxon>Metazoa</taxon>
        <taxon>Ecdysozoa</taxon>
        <taxon>Arthropoda</taxon>
        <taxon>Hexapoda</taxon>
        <taxon>Insecta</taxon>
        <taxon>Pterygota</taxon>
        <taxon>Neoptera</taxon>
        <taxon>Endopterygota</taxon>
        <taxon>Lepidoptera</taxon>
        <taxon>Glossata</taxon>
        <taxon>Ditrysia</taxon>
        <taxon>Tortricoidea</taxon>
        <taxon>Tortricidae</taxon>
        <taxon>Tortricinae</taxon>
        <taxon>Choristoneura</taxon>
    </lineage>
</organism>
<protein>
    <submittedName>
        <fullName evidence="1">Uncharacterized protein</fullName>
    </submittedName>
</protein>
<evidence type="ECO:0000313" key="2">
    <source>
        <dbReference type="Proteomes" id="UP001064048"/>
    </source>
</evidence>
<reference evidence="1 2" key="1">
    <citation type="journal article" date="2022" name="Genome Biol. Evol.">
        <title>The Spruce Budworm Genome: Reconstructing the Evolutionary History of Antifreeze Proteins.</title>
        <authorList>
            <person name="Beliveau C."/>
            <person name="Gagne P."/>
            <person name="Picq S."/>
            <person name="Vernygora O."/>
            <person name="Keeling C.I."/>
            <person name="Pinkney K."/>
            <person name="Doucet D."/>
            <person name="Wen F."/>
            <person name="Johnston J.S."/>
            <person name="Maaroufi H."/>
            <person name="Boyle B."/>
            <person name="Laroche J."/>
            <person name="Dewar K."/>
            <person name="Juretic N."/>
            <person name="Blackburn G."/>
            <person name="Nisole A."/>
            <person name="Brunet B."/>
            <person name="Brandao M."/>
            <person name="Lumley L."/>
            <person name="Duan J."/>
            <person name="Quan G."/>
            <person name="Lucarotti C.J."/>
            <person name="Roe A.D."/>
            <person name="Sperling F.A.H."/>
            <person name="Levesque R.C."/>
            <person name="Cusson M."/>
        </authorList>
    </citation>
    <scope>NUCLEOTIDE SEQUENCE [LARGE SCALE GENOMIC DNA]</scope>
    <source>
        <strain evidence="1">Glfc:IPQL:Cfum</strain>
    </source>
</reference>